<evidence type="ECO:0000313" key="2">
    <source>
        <dbReference type="EMBL" id="KER30007.1"/>
    </source>
</evidence>
<dbReference type="EMBL" id="KL596668">
    <property type="protein sequence ID" value="KER30007.1"/>
    <property type="molecule type" value="Genomic_DNA"/>
</dbReference>
<dbReference type="Proteomes" id="UP000054324">
    <property type="component" value="Unassembled WGS sequence"/>
</dbReference>
<protein>
    <submittedName>
        <fullName evidence="2">Uncharacterized protein</fullName>
    </submittedName>
</protein>
<name>A0A074ZVU5_OPIVI</name>
<feature type="compositionally biased region" description="Basic residues" evidence="1">
    <location>
        <begin position="343"/>
        <end position="357"/>
    </location>
</feature>
<evidence type="ECO:0000256" key="1">
    <source>
        <dbReference type="SAM" id="MobiDB-lite"/>
    </source>
</evidence>
<dbReference type="KEGG" id="ovi:T265_13269"/>
<feature type="non-terminal residue" evidence="2">
    <location>
        <position position="424"/>
    </location>
</feature>
<reference evidence="2 3" key="1">
    <citation type="submission" date="2013-11" db="EMBL/GenBank/DDBJ databases">
        <title>Opisthorchis viverrini - life in the bile duct.</title>
        <authorList>
            <person name="Young N.D."/>
            <person name="Nagarajan N."/>
            <person name="Lin S.J."/>
            <person name="Korhonen P.K."/>
            <person name="Jex A.R."/>
            <person name="Hall R.S."/>
            <person name="Safavi-Hemami H."/>
            <person name="Kaewkong W."/>
            <person name="Bertrand D."/>
            <person name="Gao S."/>
            <person name="Seet Q."/>
            <person name="Wongkham S."/>
            <person name="Teh B.T."/>
            <person name="Wongkham C."/>
            <person name="Intapan P.M."/>
            <person name="Maleewong W."/>
            <person name="Yang X."/>
            <person name="Hu M."/>
            <person name="Wang Z."/>
            <person name="Hofmann A."/>
            <person name="Sternberg P.W."/>
            <person name="Tan P."/>
            <person name="Wang J."/>
            <person name="Gasser R.B."/>
        </authorList>
    </citation>
    <scope>NUCLEOTIDE SEQUENCE [LARGE SCALE GENOMIC DNA]</scope>
</reference>
<feature type="non-terminal residue" evidence="2">
    <location>
        <position position="1"/>
    </location>
</feature>
<dbReference type="CTD" id="20327436"/>
<dbReference type="OrthoDB" id="775260at2759"/>
<evidence type="ECO:0000313" key="3">
    <source>
        <dbReference type="Proteomes" id="UP000054324"/>
    </source>
</evidence>
<gene>
    <name evidence="2" type="ORF">T265_13269</name>
</gene>
<feature type="region of interest" description="Disordered" evidence="1">
    <location>
        <begin position="1"/>
        <end position="29"/>
    </location>
</feature>
<accession>A0A074ZVU5</accession>
<feature type="compositionally biased region" description="Polar residues" evidence="1">
    <location>
        <begin position="1"/>
        <end position="10"/>
    </location>
</feature>
<keyword evidence="3" id="KW-1185">Reference proteome</keyword>
<dbReference type="AlphaFoldDB" id="A0A074ZVU5"/>
<sequence length="424" mass="46075">DSPRLVSSTDGKVLGSDPTSASRHPLSKLGQPDSIPALVLPSGGMAVRHRKGNLALSQLSCFLRVAWQLGTGRVLQLNDCLHGARCLNWLEREFTDQKVRGSNPTCASRLPLSRLGQPGSILVLVPFSGSMAARRWKGITAKLLRDDSPEASLLQSSGFNGARCLNWLEREFTDQKVRGSNPTCASRLPLSRLGQPGSILVLVPFSGSMAARRWKGITAKLLRDDSPEASLLQSTVTPFRCLAVMLPEGSMRAGILPGCPRLDEGSREAEVRGSNLTSASRLPFSKLGQPGSIPALVLPSGGMAARHRKCATAERFISTEDGSEAPFRCLTAMPPKGSTRAARLSKPRQGKSRRRGRFRTTDLPIINDAILKMSRKRTMELSAILKDTQFDKDALKVVCDKFTTDEMCNELAAHLLITVIDKTR</sequence>
<dbReference type="GeneID" id="20327436"/>
<dbReference type="RefSeq" id="XP_009166282.1">
    <property type="nucleotide sequence ID" value="XM_009168018.1"/>
</dbReference>
<proteinExistence type="predicted"/>
<feature type="region of interest" description="Disordered" evidence="1">
    <location>
        <begin position="336"/>
        <end position="357"/>
    </location>
</feature>
<organism evidence="2 3">
    <name type="scientific">Opisthorchis viverrini</name>
    <name type="common">Southeast Asian liver fluke</name>
    <dbReference type="NCBI Taxonomy" id="6198"/>
    <lineage>
        <taxon>Eukaryota</taxon>
        <taxon>Metazoa</taxon>
        <taxon>Spiralia</taxon>
        <taxon>Lophotrochozoa</taxon>
        <taxon>Platyhelminthes</taxon>
        <taxon>Trematoda</taxon>
        <taxon>Digenea</taxon>
        <taxon>Opisthorchiida</taxon>
        <taxon>Opisthorchiata</taxon>
        <taxon>Opisthorchiidae</taxon>
        <taxon>Opisthorchis</taxon>
    </lineage>
</organism>